<comment type="caution">
    <text evidence="4">The sequence shown here is derived from an EMBL/GenBank/DDBJ whole genome shotgun (WGS) entry which is preliminary data.</text>
</comment>
<dbReference type="Pfam" id="PF13559">
    <property type="entry name" value="DUF4129"/>
    <property type="match status" value="1"/>
</dbReference>
<feature type="domain" description="Protein-glutamine gamma-glutamyltransferase-like C-terminal" evidence="3">
    <location>
        <begin position="194"/>
        <end position="258"/>
    </location>
</feature>
<evidence type="ECO:0000256" key="2">
    <source>
        <dbReference type="SAM" id="Phobius"/>
    </source>
</evidence>
<keyword evidence="2" id="KW-0472">Membrane</keyword>
<evidence type="ECO:0000313" key="4">
    <source>
        <dbReference type="EMBL" id="THE65043.1"/>
    </source>
</evidence>
<evidence type="ECO:0000256" key="1">
    <source>
        <dbReference type="SAM" id="MobiDB-lite"/>
    </source>
</evidence>
<dbReference type="EMBL" id="RBZW01000021">
    <property type="protein sequence ID" value="THE65043.1"/>
    <property type="molecule type" value="Genomic_DNA"/>
</dbReference>
<feature type="transmembrane region" description="Helical" evidence="2">
    <location>
        <begin position="65"/>
        <end position="83"/>
    </location>
</feature>
<feature type="transmembrane region" description="Helical" evidence="2">
    <location>
        <begin position="90"/>
        <end position="113"/>
    </location>
</feature>
<proteinExistence type="predicted"/>
<reference evidence="4 5" key="1">
    <citation type="submission" date="2018-10" db="EMBL/GenBank/DDBJ databases">
        <title>Natronolimnobius sp. XQ-INN 246 isolated from Inner Mongolia Autonomous Region of China.</title>
        <authorList>
            <person name="Xue Q."/>
        </authorList>
    </citation>
    <scope>NUCLEOTIDE SEQUENCE [LARGE SCALE GENOMIC DNA]</scope>
    <source>
        <strain evidence="4 5">XQ-INN 246</strain>
    </source>
</reference>
<evidence type="ECO:0000313" key="5">
    <source>
        <dbReference type="Proteomes" id="UP000318864"/>
    </source>
</evidence>
<feature type="region of interest" description="Disordered" evidence="1">
    <location>
        <begin position="157"/>
        <end position="189"/>
    </location>
</feature>
<name>A0A4S3TP97_9EURY</name>
<evidence type="ECO:0000259" key="3">
    <source>
        <dbReference type="Pfam" id="PF13559"/>
    </source>
</evidence>
<dbReference type="Proteomes" id="UP000318864">
    <property type="component" value="Unassembled WGS sequence"/>
</dbReference>
<keyword evidence="5" id="KW-1185">Reference proteome</keyword>
<gene>
    <name evidence="4" type="ORF">D8Y22_07395</name>
</gene>
<organism evidence="4 5">
    <name type="scientific">Salinadaptatus halalkaliphilus</name>
    <dbReference type="NCBI Taxonomy" id="2419781"/>
    <lineage>
        <taxon>Archaea</taxon>
        <taxon>Methanobacteriati</taxon>
        <taxon>Methanobacteriota</taxon>
        <taxon>Stenosarchaea group</taxon>
        <taxon>Halobacteria</taxon>
        <taxon>Halobacteriales</taxon>
        <taxon>Natrialbaceae</taxon>
        <taxon>Salinadaptatus</taxon>
    </lineage>
</organism>
<sequence length="271" mass="28056">MLCLGITGILVVAVAAPALPTAISVVDDDQTLDPADLDDEEAQLLEEAVGEQPEGDESGSLPAEWLLLGVAIVGLVILVRIARSNPETSALVLALGIGGVAAVLGWLVLAGWGGETSLTATIADSVALVVAALALVLAVAGTAVILARDATETPPLEATATTVERHQQPPADNASPAATLETPSDRPADNDIYQAWQTVTESVGKGDDDTATADDVRAAAIDHGFDAETVGELQRLFEDSRYGDRNPTAKREQRARELGRGLHATEDDSDA</sequence>
<dbReference type="AlphaFoldDB" id="A0A4S3TP97"/>
<protein>
    <submittedName>
        <fullName evidence="4">DUF4129 domain-containing protein</fullName>
    </submittedName>
</protein>
<feature type="transmembrane region" description="Helical" evidence="2">
    <location>
        <begin position="125"/>
        <end position="147"/>
    </location>
</feature>
<feature type="region of interest" description="Disordered" evidence="1">
    <location>
        <begin position="238"/>
        <end position="271"/>
    </location>
</feature>
<keyword evidence="2" id="KW-0812">Transmembrane</keyword>
<dbReference type="InterPro" id="IPR025403">
    <property type="entry name" value="TgpA-like_C"/>
</dbReference>
<accession>A0A4S3TP97</accession>
<keyword evidence="2" id="KW-1133">Transmembrane helix</keyword>